<protein>
    <submittedName>
        <fullName evidence="4">Oxidoreductase</fullName>
    </submittedName>
</protein>
<comment type="caution">
    <text evidence="4">The sequence shown here is derived from an EMBL/GenBank/DDBJ whole genome shotgun (WGS) entry which is preliminary data.</text>
</comment>
<feature type="domain" description="Gfo/Idh/MocA-like oxidoreductase N-terminal" evidence="2">
    <location>
        <begin position="4"/>
        <end position="121"/>
    </location>
</feature>
<dbReference type="PANTHER" id="PTHR43708:SF8">
    <property type="entry name" value="OXIDOREDUCTASE"/>
    <property type="match status" value="1"/>
</dbReference>
<dbReference type="RefSeq" id="WP_035015776.1">
    <property type="nucleotide sequence ID" value="NZ_ARZY01000036.1"/>
</dbReference>
<name>W7QIR1_9ALTE</name>
<organism evidence="4 5">
    <name type="scientific">Catenovulum agarivorans DS-2</name>
    <dbReference type="NCBI Taxonomy" id="1328313"/>
    <lineage>
        <taxon>Bacteria</taxon>
        <taxon>Pseudomonadati</taxon>
        <taxon>Pseudomonadota</taxon>
        <taxon>Gammaproteobacteria</taxon>
        <taxon>Alteromonadales</taxon>
        <taxon>Alteromonadaceae</taxon>
        <taxon>Catenovulum</taxon>
    </lineage>
</organism>
<evidence type="ECO:0000256" key="1">
    <source>
        <dbReference type="ARBA" id="ARBA00022729"/>
    </source>
</evidence>
<proteinExistence type="predicted"/>
<dbReference type="OrthoDB" id="9781031at2"/>
<reference evidence="4 5" key="1">
    <citation type="journal article" date="2014" name="Genome Announc.">
        <title>Draft Genome Sequence of the Agar-Degrading Bacterium Catenovulum sp. Strain DS-2, Isolated from Intestines of Haliotis diversicolor.</title>
        <authorList>
            <person name="Shan D."/>
            <person name="Li X."/>
            <person name="Gu Z."/>
            <person name="Wei G."/>
            <person name="Gao Z."/>
            <person name="Shao Z."/>
        </authorList>
    </citation>
    <scope>NUCLEOTIDE SEQUENCE [LARGE SCALE GENOMIC DNA]</scope>
    <source>
        <strain evidence="4 5">DS-2</strain>
    </source>
</reference>
<dbReference type="InterPro" id="IPR055170">
    <property type="entry name" value="GFO_IDH_MocA-like_dom"/>
</dbReference>
<dbReference type="SUPFAM" id="SSF55347">
    <property type="entry name" value="Glyceraldehyde-3-phosphate dehydrogenase-like, C-terminal domain"/>
    <property type="match status" value="1"/>
</dbReference>
<keyword evidence="1" id="KW-0732">Signal</keyword>
<dbReference type="Pfam" id="PF22725">
    <property type="entry name" value="GFO_IDH_MocA_C3"/>
    <property type="match status" value="1"/>
</dbReference>
<dbReference type="eggNOG" id="COG0673">
    <property type="taxonomic scope" value="Bacteria"/>
</dbReference>
<dbReference type="InterPro" id="IPR000683">
    <property type="entry name" value="Gfo/Idh/MocA-like_OxRdtase_N"/>
</dbReference>
<dbReference type="Proteomes" id="UP000019276">
    <property type="component" value="Unassembled WGS sequence"/>
</dbReference>
<sequence>MNRLKVACVGTGYFAQFHYQAWQRLSKVFPIDVVAVVNRNIDNAKRVADEYGIANVASSITDIAHLQPDLIDVITPPVTHDTNVRQAIDLGANVICQKPFCESLAQAESLVEYAKQKDKSIIIHENFRFMPWYRKLAELLSKNLVGDVLNVSFKLRPGDGQGDDAYLARQPYFQQMPKFLVHETAIHIIDVFRFLFGEITQVSARLRKCNPVIQGEDSGVIHFDMANNISALFDGNRCLDHAATNHRRTMGEMWIEGTQGCLRLDGEARIWHRAFNQIEEQQIVYPWQDQAFGGDCVFLTIEHIVKHYFQQTPLENTAAEYLTNIKIVDAVYHSNEHKRVVTLS</sequence>
<dbReference type="SUPFAM" id="SSF51735">
    <property type="entry name" value="NAD(P)-binding Rossmann-fold domains"/>
    <property type="match status" value="1"/>
</dbReference>
<dbReference type="Gene3D" id="3.40.50.720">
    <property type="entry name" value="NAD(P)-binding Rossmann-like Domain"/>
    <property type="match status" value="1"/>
</dbReference>
<dbReference type="GO" id="GO:0000166">
    <property type="term" value="F:nucleotide binding"/>
    <property type="evidence" value="ECO:0007669"/>
    <property type="project" value="InterPro"/>
</dbReference>
<dbReference type="InterPro" id="IPR051317">
    <property type="entry name" value="Gfo/Idh/MocA_oxidoreduct"/>
</dbReference>
<evidence type="ECO:0000313" key="5">
    <source>
        <dbReference type="Proteomes" id="UP000019276"/>
    </source>
</evidence>
<dbReference type="PANTHER" id="PTHR43708">
    <property type="entry name" value="CONSERVED EXPRESSED OXIDOREDUCTASE (EUROFUNG)"/>
    <property type="match status" value="1"/>
</dbReference>
<evidence type="ECO:0000313" key="4">
    <source>
        <dbReference type="EMBL" id="EWH08822.1"/>
    </source>
</evidence>
<evidence type="ECO:0000259" key="3">
    <source>
        <dbReference type="Pfam" id="PF22725"/>
    </source>
</evidence>
<dbReference type="STRING" id="1328313.DS2_15579"/>
<dbReference type="Pfam" id="PF01408">
    <property type="entry name" value="GFO_IDH_MocA"/>
    <property type="match status" value="1"/>
</dbReference>
<evidence type="ECO:0000259" key="2">
    <source>
        <dbReference type="Pfam" id="PF01408"/>
    </source>
</evidence>
<keyword evidence="5" id="KW-1185">Reference proteome</keyword>
<dbReference type="Gene3D" id="3.30.360.10">
    <property type="entry name" value="Dihydrodipicolinate Reductase, domain 2"/>
    <property type="match status" value="1"/>
</dbReference>
<gene>
    <name evidence="4" type="ORF">DS2_15579</name>
</gene>
<dbReference type="AlphaFoldDB" id="W7QIR1"/>
<dbReference type="InterPro" id="IPR036291">
    <property type="entry name" value="NAD(P)-bd_dom_sf"/>
</dbReference>
<feature type="domain" description="GFO/IDH/MocA-like oxidoreductase" evidence="3">
    <location>
        <begin position="133"/>
        <end position="262"/>
    </location>
</feature>
<accession>W7QIR1</accession>
<dbReference type="EMBL" id="ARZY01000036">
    <property type="protein sequence ID" value="EWH08822.1"/>
    <property type="molecule type" value="Genomic_DNA"/>
</dbReference>